<keyword evidence="7" id="KW-1185">Reference proteome</keyword>
<dbReference type="Pfam" id="PF05368">
    <property type="entry name" value="NmrA"/>
    <property type="match status" value="1"/>
</dbReference>
<evidence type="ECO:0000256" key="4">
    <source>
        <dbReference type="SAM" id="Phobius"/>
    </source>
</evidence>
<gene>
    <name evidence="6" type="ORF">FB45DRAFT_478434</name>
</gene>
<feature type="transmembrane region" description="Helical" evidence="4">
    <location>
        <begin position="12"/>
        <end position="37"/>
    </location>
</feature>
<organism evidence="6 7">
    <name type="scientific">Roridomyces roridus</name>
    <dbReference type="NCBI Taxonomy" id="1738132"/>
    <lineage>
        <taxon>Eukaryota</taxon>
        <taxon>Fungi</taxon>
        <taxon>Dikarya</taxon>
        <taxon>Basidiomycota</taxon>
        <taxon>Agaricomycotina</taxon>
        <taxon>Agaricomycetes</taxon>
        <taxon>Agaricomycetidae</taxon>
        <taxon>Agaricales</taxon>
        <taxon>Marasmiineae</taxon>
        <taxon>Mycenaceae</taxon>
        <taxon>Roridomyces</taxon>
    </lineage>
</organism>
<evidence type="ECO:0000256" key="2">
    <source>
        <dbReference type="ARBA" id="ARBA00023002"/>
    </source>
</evidence>
<accession>A0AAD7BZL0</accession>
<evidence type="ECO:0000313" key="6">
    <source>
        <dbReference type="EMBL" id="KAJ7634964.1"/>
    </source>
</evidence>
<keyword evidence="4" id="KW-0812">Transmembrane</keyword>
<feature type="domain" description="NmrA-like" evidence="5">
    <location>
        <begin position="11"/>
        <end position="229"/>
    </location>
</feature>
<dbReference type="EMBL" id="JARKIF010000007">
    <property type="protein sequence ID" value="KAJ7634964.1"/>
    <property type="molecule type" value="Genomic_DNA"/>
</dbReference>
<dbReference type="PANTHER" id="PTHR47706">
    <property type="entry name" value="NMRA-LIKE FAMILY PROTEIN"/>
    <property type="match status" value="1"/>
</dbReference>
<dbReference type="InterPro" id="IPR008030">
    <property type="entry name" value="NmrA-like"/>
</dbReference>
<dbReference type="Proteomes" id="UP001221142">
    <property type="component" value="Unassembled WGS sequence"/>
</dbReference>
<name>A0AAD7BZL0_9AGAR</name>
<dbReference type="PANTHER" id="PTHR47706:SF9">
    <property type="entry name" value="NMRA-LIKE DOMAIN-CONTAINING PROTEIN-RELATED"/>
    <property type="match status" value="1"/>
</dbReference>
<reference evidence="6" key="1">
    <citation type="submission" date="2023-03" db="EMBL/GenBank/DDBJ databases">
        <title>Massive genome expansion in bonnet fungi (Mycena s.s.) driven by repeated elements and novel gene families across ecological guilds.</title>
        <authorList>
            <consortium name="Lawrence Berkeley National Laboratory"/>
            <person name="Harder C.B."/>
            <person name="Miyauchi S."/>
            <person name="Viragh M."/>
            <person name="Kuo A."/>
            <person name="Thoen E."/>
            <person name="Andreopoulos B."/>
            <person name="Lu D."/>
            <person name="Skrede I."/>
            <person name="Drula E."/>
            <person name="Henrissat B."/>
            <person name="Morin E."/>
            <person name="Kohler A."/>
            <person name="Barry K."/>
            <person name="LaButti K."/>
            <person name="Morin E."/>
            <person name="Salamov A."/>
            <person name="Lipzen A."/>
            <person name="Mereny Z."/>
            <person name="Hegedus B."/>
            <person name="Baldrian P."/>
            <person name="Stursova M."/>
            <person name="Weitz H."/>
            <person name="Taylor A."/>
            <person name="Grigoriev I.V."/>
            <person name="Nagy L.G."/>
            <person name="Martin F."/>
            <person name="Kauserud H."/>
        </authorList>
    </citation>
    <scope>NUCLEOTIDE SEQUENCE</scope>
    <source>
        <strain evidence="6">9284</strain>
    </source>
</reference>
<dbReference type="SUPFAM" id="SSF51735">
    <property type="entry name" value="NAD(P)-binding Rossmann-fold domains"/>
    <property type="match status" value="1"/>
</dbReference>
<proteinExistence type="predicted"/>
<keyword evidence="1" id="KW-0521">NADP</keyword>
<evidence type="ECO:0000313" key="7">
    <source>
        <dbReference type="Proteomes" id="UP001221142"/>
    </source>
</evidence>
<comment type="caution">
    <text evidence="6">The sequence shown here is derived from an EMBL/GenBank/DDBJ whole genome shotgun (WGS) entry which is preliminary data.</text>
</comment>
<keyword evidence="2" id="KW-0560">Oxidoreductase</keyword>
<dbReference type="GO" id="GO:0016491">
    <property type="term" value="F:oxidoreductase activity"/>
    <property type="evidence" value="ECO:0007669"/>
    <property type="project" value="UniProtKB-KW"/>
</dbReference>
<evidence type="ECO:0000256" key="1">
    <source>
        <dbReference type="ARBA" id="ARBA00022857"/>
    </source>
</evidence>
<dbReference type="Gene3D" id="3.40.50.720">
    <property type="entry name" value="NAD(P)-binding Rossmann-like Domain"/>
    <property type="match status" value="1"/>
</dbReference>
<dbReference type="AlphaFoldDB" id="A0AAD7BZL0"/>
<evidence type="ECO:0000256" key="3">
    <source>
        <dbReference type="SAM" id="MobiDB-lite"/>
    </source>
</evidence>
<sequence>MSTTQTYTSFAVIGAGTIGLPILAALATTPNVSVILITRPSKDTKSIPVPVPVVQVDYNSPQALASIFLAHKVQVVLSTIGPAGSGAQECFVEAVKLARESVKLFVPSEYGFPTDGEKPGEGMLGEKQRIADVLQEVGIPSARFFTGLFIEWVPWLFGYDPKNNDGTDKFTIVGTGETPLSLTAIEDIAGFVAYVLTTLPPSSLQDKVFRIQGDRATPKEIAALFNAPIEYKNGIEGQGEMGEFKNHLFSVVESGAGSTGWDSKNQREREGENQAGSANGFWAGHAWRTVSGVYDISI</sequence>
<evidence type="ECO:0000259" key="5">
    <source>
        <dbReference type="Pfam" id="PF05368"/>
    </source>
</evidence>
<dbReference type="InterPro" id="IPR051609">
    <property type="entry name" value="NmrA/Isoflavone_reductase-like"/>
</dbReference>
<keyword evidence="4" id="KW-1133">Transmembrane helix</keyword>
<protein>
    <recommendedName>
        <fullName evidence="5">NmrA-like domain-containing protein</fullName>
    </recommendedName>
</protein>
<feature type="region of interest" description="Disordered" evidence="3">
    <location>
        <begin position="257"/>
        <end position="278"/>
    </location>
</feature>
<dbReference type="InterPro" id="IPR036291">
    <property type="entry name" value="NAD(P)-bd_dom_sf"/>
</dbReference>
<keyword evidence="4" id="KW-0472">Membrane</keyword>